<protein>
    <submittedName>
        <fullName evidence="1">Uncharacterized protein</fullName>
    </submittedName>
</protein>
<reference evidence="1" key="2">
    <citation type="submission" date="2022-01" db="EMBL/GenBank/DDBJ databases">
        <authorList>
            <person name="Yamashiro T."/>
            <person name="Shiraishi A."/>
            <person name="Satake H."/>
            <person name="Nakayama K."/>
        </authorList>
    </citation>
    <scope>NUCLEOTIDE SEQUENCE</scope>
</reference>
<evidence type="ECO:0000313" key="1">
    <source>
        <dbReference type="EMBL" id="GJT79744.1"/>
    </source>
</evidence>
<name>A0ABQ5GWP3_9ASTR</name>
<reference evidence="1" key="1">
    <citation type="journal article" date="2022" name="Int. J. Mol. Sci.">
        <title>Draft Genome of Tanacetum Coccineum: Genomic Comparison of Closely Related Tanacetum-Family Plants.</title>
        <authorList>
            <person name="Yamashiro T."/>
            <person name="Shiraishi A."/>
            <person name="Nakayama K."/>
            <person name="Satake H."/>
        </authorList>
    </citation>
    <scope>NUCLEOTIDE SEQUENCE</scope>
</reference>
<proteinExistence type="predicted"/>
<sequence length="209" mass="23180">MHAVKRHYYTGRPKAVNTAWSYTRQVNAVREFNFLILYVHGKPQHDDKGFVDSGCSKHMTGNIAYLLDFKEFNGGYVAFGGGAYGGRITGTSDKSSQDCIVMPIWKDTSYFDSPTKDVDNGEPICSKAGRRIEPTSIAKALSDLFWVKAILKVHTKEDGIILSVRINSQLRFLKNLPTTDVKSSSTPVNFGKAFGVKDGDVMMLIETSL</sequence>
<accession>A0ABQ5GWP3</accession>
<comment type="caution">
    <text evidence="1">The sequence shown here is derived from an EMBL/GenBank/DDBJ whole genome shotgun (WGS) entry which is preliminary data.</text>
</comment>
<dbReference type="EMBL" id="BQNB010018927">
    <property type="protein sequence ID" value="GJT79744.1"/>
    <property type="molecule type" value="Genomic_DNA"/>
</dbReference>
<organism evidence="1 2">
    <name type="scientific">Tanacetum coccineum</name>
    <dbReference type="NCBI Taxonomy" id="301880"/>
    <lineage>
        <taxon>Eukaryota</taxon>
        <taxon>Viridiplantae</taxon>
        <taxon>Streptophyta</taxon>
        <taxon>Embryophyta</taxon>
        <taxon>Tracheophyta</taxon>
        <taxon>Spermatophyta</taxon>
        <taxon>Magnoliopsida</taxon>
        <taxon>eudicotyledons</taxon>
        <taxon>Gunneridae</taxon>
        <taxon>Pentapetalae</taxon>
        <taxon>asterids</taxon>
        <taxon>campanulids</taxon>
        <taxon>Asterales</taxon>
        <taxon>Asteraceae</taxon>
        <taxon>Asteroideae</taxon>
        <taxon>Anthemideae</taxon>
        <taxon>Anthemidinae</taxon>
        <taxon>Tanacetum</taxon>
    </lineage>
</organism>
<gene>
    <name evidence="1" type="ORF">Tco_1054086</name>
</gene>
<evidence type="ECO:0000313" key="2">
    <source>
        <dbReference type="Proteomes" id="UP001151760"/>
    </source>
</evidence>
<keyword evidence="2" id="KW-1185">Reference proteome</keyword>
<dbReference type="Proteomes" id="UP001151760">
    <property type="component" value="Unassembled WGS sequence"/>
</dbReference>